<reference evidence="3 4" key="1">
    <citation type="submission" date="2018-08" db="EMBL/GenBank/DDBJ databases">
        <title>A genome reference for cultivated species of the human gut microbiota.</title>
        <authorList>
            <person name="Zou Y."/>
            <person name="Xue W."/>
            <person name="Luo G."/>
        </authorList>
    </citation>
    <scope>NUCLEOTIDE SEQUENCE [LARGE SCALE GENOMIC DNA]</scope>
    <source>
        <strain evidence="3 4">TF08-14</strain>
    </source>
</reference>
<dbReference type="GO" id="GO:0009307">
    <property type="term" value="P:DNA restriction-modification system"/>
    <property type="evidence" value="ECO:0007669"/>
    <property type="project" value="UniProtKB-KW"/>
</dbReference>
<dbReference type="InterPro" id="IPR044946">
    <property type="entry name" value="Restrct_endonuc_typeI_TRD_sf"/>
</dbReference>
<keyword evidence="2" id="KW-0238">DNA-binding</keyword>
<protein>
    <submittedName>
        <fullName evidence="3">Uncharacterized protein</fullName>
    </submittedName>
</protein>
<organism evidence="3 4">
    <name type="scientific">Collinsella tanakaei</name>
    <dbReference type="NCBI Taxonomy" id="626935"/>
    <lineage>
        <taxon>Bacteria</taxon>
        <taxon>Bacillati</taxon>
        <taxon>Actinomycetota</taxon>
        <taxon>Coriobacteriia</taxon>
        <taxon>Coriobacteriales</taxon>
        <taxon>Coriobacteriaceae</taxon>
        <taxon>Collinsella</taxon>
    </lineage>
</organism>
<dbReference type="Proteomes" id="UP000260943">
    <property type="component" value="Unassembled WGS sequence"/>
</dbReference>
<evidence type="ECO:0000256" key="2">
    <source>
        <dbReference type="ARBA" id="ARBA00023125"/>
    </source>
</evidence>
<dbReference type="GO" id="GO:0003677">
    <property type="term" value="F:DNA binding"/>
    <property type="evidence" value="ECO:0007669"/>
    <property type="project" value="UniProtKB-KW"/>
</dbReference>
<dbReference type="RefSeq" id="WP_117679171.1">
    <property type="nucleotide sequence ID" value="NZ_QSRJ01000003.1"/>
</dbReference>
<sequence>MEVGAVFCTNAYLLELATALLEHALDKSHTEVSLGDIVDLEDSKRIPLNSRDRAQRKGPYPYYGATAIMDCVDDYLFDGIRILLGEDGAVISDEGEAILQYVWGK</sequence>
<dbReference type="Gene3D" id="3.90.220.20">
    <property type="entry name" value="DNA methylase specificity domains"/>
    <property type="match status" value="1"/>
</dbReference>
<dbReference type="AlphaFoldDB" id="A0A3E4QVF0"/>
<accession>A0A3E4QVF0</accession>
<name>A0A3E4QVF0_9ACTN</name>
<evidence type="ECO:0000256" key="1">
    <source>
        <dbReference type="ARBA" id="ARBA00022747"/>
    </source>
</evidence>
<evidence type="ECO:0000313" key="4">
    <source>
        <dbReference type="Proteomes" id="UP000260943"/>
    </source>
</evidence>
<gene>
    <name evidence="3" type="ORF">DXC81_03330</name>
</gene>
<evidence type="ECO:0000313" key="3">
    <source>
        <dbReference type="EMBL" id="RGL11160.1"/>
    </source>
</evidence>
<comment type="caution">
    <text evidence="3">The sequence shown here is derived from an EMBL/GenBank/DDBJ whole genome shotgun (WGS) entry which is preliminary data.</text>
</comment>
<dbReference type="EMBL" id="QSRJ01000003">
    <property type="protein sequence ID" value="RGL11160.1"/>
    <property type="molecule type" value="Genomic_DNA"/>
</dbReference>
<proteinExistence type="predicted"/>
<keyword evidence="1" id="KW-0680">Restriction system</keyword>